<feature type="transmembrane region" description="Helical" evidence="5">
    <location>
        <begin position="269"/>
        <end position="288"/>
    </location>
</feature>
<dbReference type="Gene3D" id="1.20.1250.20">
    <property type="entry name" value="MFS general substrate transporter like domains"/>
    <property type="match status" value="1"/>
</dbReference>
<dbReference type="GO" id="GO:0022857">
    <property type="term" value="F:transmembrane transporter activity"/>
    <property type="evidence" value="ECO:0007669"/>
    <property type="project" value="InterPro"/>
</dbReference>
<evidence type="ECO:0000256" key="4">
    <source>
        <dbReference type="ARBA" id="ARBA00023136"/>
    </source>
</evidence>
<accession>A0A8J8NTF1</accession>
<evidence type="ECO:0000256" key="3">
    <source>
        <dbReference type="ARBA" id="ARBA00022989"/>
    </source>
</evidence>
<feature type="transmembrane region" description="Helical" evidence="5">
    <location>
        <begin position="160"/>
        <end position="181"/>
    </location>
</feature>
<evidence type="ECO:0000256" key="1">
    <source>
        <dbReference type="ARBA" id="ARBA00004141"/>
    </source>
</evidence>
<dbReference type="PROSITE" id="PS50850">
    <property type="entry name" value="MFS"/>
    <property type="match status" value="1"/>
</dbReference>
<dbReference type="OrthoDB" id="289899at2759"/>
<feature type="domain" description="Major facilitator superfamily (MFS) profile" evidence="6">
    <location>
        <begin position="1"/>
        <end position="439"/>
    </location>
</feature>
<keyword evidence="8" id="KW-1185">Reference proteome</keyword>
<keyword evidence="4 5" id="KW-0472">Membrane</keyword>
<comment type="caution">
    <text evidence="7">The sequence shown here is derived from an EMBL/GenBank/DDBJ whole genome shotgun (WGS) entry which is preliminary data.</text>
</comment>
<organism evidence="7 8">
    <name type="scientific">Halteria grandinella</name>
    <dbReference type="NCBI Taxonomy" id="5974"/>
    <lineage>
        <taxon>Eukaryota</taxon>
        <taxon>Sar</taxon>
        <taxon>Alveolata</taxon>
        <taxon>Ciliophora</taxon>
        <taxon>Intramacronucleata</taxon>
        <taxon>Spirotrichea</taxon>
        <taxon>Stichotrichia</taxon>
        <taxon>Sporadotrichida</taxon>
        <taxon>Halteriidae</taxon>
        <taxon>Halteria</taxon>
    </lineage>
</organism>
<dbReference type="SUPFAM" id="SSF103473">
    <property type="entry name" value="MFS general substrate transporter"/>
    <property type="match status" value="1"/>
</dbReference>
<evidence type="ECO:0000313" key="8">
    <source>
        <dbReference type="Proteomes" id="UP000785679"/>
    </source>
</evidence>
<dbReference type="InterPro" id="IPR020846">
    <property type="entry name" value="MFS_dom"/>
</dbReference>
<dbReference type="GO" id="GO:0016020">
    <property type="term" value="C:membrane"/>
    <property type="evidence" value="ECO:0007669"/>
    <property type="project" value="UniProtKB-SubCell"/>
</dbReference>
<dbReference type="PANTHER" id="PTHR24064">
    <property type="entry name" value="SOLUTE CARRIER FAMILY 22 MEMBER"/>
    <property type="match status" value="1"/>
</dbReference>
<evidence type="ECO:0000259" key="6">
    <source>
        <dbReference type="PROSITE" id="PS50850"/>
    </source>
</evidence>
<feature type="transmembrane region" description="Helical" evidence="5">
    <location>
        <begin position="329"/>
        <end position="349"/>
    </location>
</feature>
<dbReference type="EMBL" id="RRYP01008409">
    <property type="protein sequence ID" value="TNV79796.1"/>
    <property type="molecule type" value="Genomic_DNA"/>
</dbReference>
<gene>
    <name evidence="7" type="ORF">FGO68_gene4128</name>
</gene>
<keyword evidence="2 5" id="KW-0812">Transmembrane</keyword>
<protein>
    <recommendedName>
        <fullName evidence="6">Major facilitator superfamily (MFS) profile domain-containing protein</fullName>
    </recommendedName>
</protein>
<feature type="transmembrane region" description="Helical" evidence="5">
    <location>
        <begin position="76"/>
        <end position="95"/>
    </location>
</feature>
<sequence>MDAKPCSQEAFCGKPNIYHEVDWTQENSLHNWFESLSLECVPKARIGFIGSSLFIGWASGATFLPRLSDNFGRRRVFIGSMALQVLTFIGLFLSTNIDVNTFFMFVFGVASVGRTSLSFLYMMELLPANRQVLCGTILQLCNASVSIVGSVYFWKVSKEWIYLVLIGCLLAILSMLGAIVMPESPKYLVTKGRYDEARKAISYIAKINQQEPFIGVFDKEAIQKAAAVNYSVFDTNLETGQESEQVRLIKEEDQLTGTIKDLIKIRRHFINLLIFVYIWTASSFDMYLVTYSMKYIPGNIFKNLLTSALLDLPFALLGGLAFHTLGVKTALTTAFIVAICGSVLIALLSEDNPEFVHYMFSLARGGVKVTFDICYLANSTIFPAIFAGAAFGLCNMGAKIATILSPMLAEVQAPIPMIIFTCVAALAAVLSMLLIMKESNHKRSLSK</sequence>
<dbReference type="Pfam" id="PF07690">
    <property type="entry name" value="MFS_1"/>
    <property type="match status" value="1"/>
</dbReference>
<proteinExistence type="predicted"/>
<dbReference type="Proteomes" id="UP000785679">
    <property type="component" value="Unassembled WGS sequence"/>
</dbReference>
<evidence type="ECO:0000313" key="7">
    <source>
        <dbReference type="EMBL" id="TNV79796.1"/>
    </source>
</evidence>
<feature type="transmembrane region" description="Helical" evidence="5">
    <location>
        <begin position="415"/>
        <end position="436"/>
    </location>
</feature>
<reference evidence="7" key="1">
    <citation type="submission" date="2019-06" db="EMBL/GenBank/DDBJ databases">
        <authorList>
            <person name="Zheng W."/>
        </authorList>
    </citation>
    <scope>NUCLEOTIDE SEQUENCE</scope>
    <source>
        <strain evidence="7">QDHG01</strain>
    </source>
</reference>
<evidence type="ECO:0000256" key="2">
    <source>
        <dbReference type="ARBA" id="ARBA00022692"/>
    </source>
</evidence>
<feature type="transmembrane region" description="Helical" evidence="5">
    <location>
        <begin position="132"/>
        <end position="154"/>
    </location>
</feature>
<feature type="transmembrane region" description="Helical" evidence="5">
    <location>
        <begin position="101"/>
        <end position="120"/>
    </location>
</feature>
<evidence type="ECO:0000256" key="5">
    <source>
        <dbReference type="SAM" id="Phobius"/>
    </source>
</evidence>
<comment type="subcellular location">
    <subcellularLocation>
        <location evidence="1">Membrane</location>
        <topology evidence="1">Multi-pass membrane protein</topology>
    </subcellularLocation>
</comment>
<keyword evidence="3 5" id="KW-1133">Transmembrane helix</keyword>
<name>A0A8J8NTF1_HALGN</name>
<dbReference type="InterPro" id="IPR011701">
    <property type="entry name" value="MFS"/>
</dbReference>
<dbReference type="InterPro" id="IPR036259">
    <property type="entry name" value="MFS_trans_sf"/>
</dbReference>
<dbReference type="AlphaFoldDB" id="A0A8J8NTF1"/>